<dbReference type="EMBL" id="CP075371">
    <property type="protein sequence ID" value="QVT81952.1"/>
    <property type="molecule type" value="Genomic_DNA"/>
</dbReference>
<dbReference type="InterPro" id="IPR004839">
    <property type="entry name" value="Aminotransferase_I/II_large"/>
</dbReference>
<sequence length="384" mass="40495">MSDLVHDLPDDTIRDALPLKWGSVAPGVLPAFVAEMDYALAAPVADAVAAAVRRGTTGYAPLGDLGVGEAYAGWAHRHWDHAVEPDACVVTGDVIAGIRLVLETLCAPGPVVVPLPCYPPFRDIVAVSGREAVYVTTDPDAPDQESAGLDLAAVEEAFAAGARTLLLCNPHNPLGRVPRRSELEALRDLADRYGARVVSDEIHGPLVLPGLPADLGFTPYAGIDPRAVTVTSASKTFNTAGLHCAVVVAPDHADRALLRGVPLVQNHAYSPLGMVAARVAWGEGDAWRAALVERLGHQRDLLADLLTTHLPRARMRRMEATYLPWLDLRAYGHDDPAAVAVGHGVAPAPGQAYQPGLAGHVRLNVATSPARLTTMVERLAAAVA</sequence>
<dbReference type="InterPro" id="IPR015424">
    <property type="entry name" value="PyrdxlP-dep_Trfase"/>
</dbReference>
<keyword evidence="3" id="KW-0663">Pyridoxal phosphate</keyword>
<dbReference type="EC" id="4.4.1.13" evidence="2"/>
<dbReference type="Gene3D" id="3.40.640.10">
    <property type="entry name" value="Type I PLP-dependent aspartate aminotransferase-like (Major domain)"/>
    <property type="match status" value="1"/>
</dbReference>
<reference evidence="7 8" key="1">
    <citation type="submission" date="2021-05" db="EMBL/GenBank/DDBJ databases">
        <title>Complete genome of Nocardioides aquaticus KCTC 9944T isolated from meromictic and hypersaline Ekho Lake, Antarctica.</title>
        <authorList>
            <person name="Hwang K."/>
            <person name="Kim K.M."/>
            <person name="Choe H."/>
        </authorList>
    </citation>
    <scope>NUCLEOTIDE SEQUENCE [LARGE SCALE GENOMIC DNA]</scope>
    <source>
        <strain evidence="7 8">KCTC 9944</strain>
    </source>
</reference>
<evidence type="ECO:0000256" key="2">
    <source>
        <dbReference type="ARBA" id="ARBA00012224"/>
    </source>
</evidence>
<evidence type="ECO:0000259" key="6">
    <source>
        <dbReference type="Pfam" id="PF00155"/>
    </source>
</evidence>
<dbReference type="InterPro" id="IPR015422">
    <property type="entry name" value="PyrdxlP-dep_Trfase_small"/>
</dbReference>
<protein>
    <recommendedName>
        <fullName evidence="2">cysteine-S-conjugate beta-lyase</fullName>
        <ecNumber evidence="2">4.4.1.13</ecNumber>
    </recommendedName>
</protein>
<keyword evidence="8" id="KW-1185">Reference proteome</keyword>
<dbReference type="Gene3D" id="3.90.1150.10">
    <property type="entry name" value="Aspartate Aminotransferase, domain 1"/>
    <property type="match status" value="1"/>
</dbReference>
<evidence type="ECO:0000256" key="1">
    <source>
        <dbReference type="ARBA" id="ARBA00001933"/>
    </source>
</evidence>
<evidence type="ECO:0000256" key="4">
    <source>
        <dbReference type="ARBA" id="ARBA00023239"/>
    </source>
</evidence>
<dbReference type="Proteomes" id="UP000679307">
    <property type="component" value="Chromosome"/>
</dbReference>
<gene>
    <name evidence="7" type="primary">metC</name>
    <name evidence="7" type="ORF">ENKNEFLB_04371</name>
</gene>
<dbReference type="Pfam" id="PF00155">
    <property type="entry name" value="Aminotran_1_2"/>
    <property type="match status" value="1"/>
</dbReference>
<dbReference type="GO" id="GO:0016829">
    <property type="term" value="F:lyase activity"/>
    <property type="evidence" value="ECO:0007669"/>
    <property type="project" value="UniProtKB-KW"/>
</dbReference>
<proteinExistence type="inferred from homology"/>
<comment type="similarity">
    <text evidence="5">Belongs to the class-II pyridoxal-phosphate-dependent aminotransferase family. MalY/PatB cystathionine beta-lyase subfamily.</text>
</comment>
<evidence type="ECO:0000256" key="3">
    <source>
        <dbReference type="ARBA" id="ARBA00022898"/>
    </source>
</evidence>
<evidence type="ECO:0000256" key="5">
    <source>
        <dbReference type="ARBA" id="ARBA00037974"/>
    </source>
</evidence>
<evidence type="ECO:0000313" key="8">
    <source>
        <dbReference type="Proteomes" id="UP000679307"/>
    </source>
</evidence>
<keyword evidence="4 7" id="KW-0456">Lyase</keyword>
<accession>A0ABX8EP36</accession>
<dbReference type="CDD" id="cd00609">
    <property type="entry name" value="AAT_like"/>
    <property type="match status" value="1"/>
</dbReference>
<dbReference type="InterPro" id="IPR051798">
    <property type="entry name" value="Class-II_PLP-Dep_Aminotrans"/>
</dbReference>
<feature type="domain" description="Aminotransferase class I/classII large" evidence="6">
    <location>
        <begin position="48"/>
        <end position="379"/>
    </location>
</feature>
<dbReference type="InterPro" id="IPR015421">
    <property type="entry name" value="PyrdxlP-dep_Trfase_major"/>
</dbReference>
<name>A0ABX8EP36_9ACTN</name>
<dbReference type="PANTHER" id="PTHR43525:SF2">
    <property type="entry name" value="CYSTATHIONINE BETA-LYASE-RELATED"/>
    <property type="match status" value="1"/>
</dbReference>
<dbReference type="SUPFAM" id="SSF53383">
    <property type="entry name" value="PLP-dependent transferases"/>
    <property type="match status" value="1"/>
</dbReference>
<comment type="cofactor">
    <cofactor evidence="1">
        <name>pyridoxal 5'-phosphate</name>
        <dbReference type="ChEBI" id="CHEBI:597326"/>
    </cofactor>
</comment>
<dbReference type="PANTHER" id="PTHR43525">
    <property type="entry name" value="PROTEIN MALY"/>
    <property type="match status" value="1"/>
</dbReference>
<evidence type="ECO:0000313" key="7">
    <source>
        <dbReference type="EMBL" id="QVT81952.1"/>
    </source>
</evidence>
<organism evidence="7 8">
    <name type="scientific">Nocardioides aquaticus</name>
    <dbReference type="NCBI Taxonomy" id="160826"/>
    <lineage>
        <taxon>Bacteria</taxon>
        <taxon>Bacillati</taxon>
        <taxon>Actinomycetota</taxon>
        <taxon>Actinomycetes</taxon>
        <taxon>Propionibacteriales</taxon>
        <taxon>Nocardioidaceae</taxon>
        <taxon>Nocardioides</taxon>
    </lineage>
</organism>
<dbReference type="RefSeq" id="WP_214057236.1">
    <property type="nucleotide sequence ID" value="NZ_BAAAHS010000020.1"/>
</dbReference>